<dbReference type="HAMAP" id="MF_00083">
    <property type="entry name" value="Pept_tRNA_hydro_bact"/>
    <property type="match status" value="1"/>
</dbReference>
<dbReference type="InterPro" id="IPR018171">
    <property type="entry name" value="Pept_tRNA_hydro_CS"/>
</dbReference>
<dbReference type="FunFam" id="3.40.50.1470:FF:000001">
    <property type="entry name" value="Peptidyl-tRNA hydrolase"/>
    <property type="match status" value="1"/>
</dbReference>
<comment type="similarity">
    <text evidence="5 7">Belongs to the PTH family.</text>
</comment>
<proteinExistence type="inferred from homology"/>
<dbReference type="GO" id="GO:0004045">
    <property type="term" value="F:peptidyl-tRNA hydrolase activity"/>
    <property type="evidence" value="ECO:0007669"/>
    <property type="project" value="UniProtKB-UniRule"/>
</dbReference>
<dbReference type="PANTHER" id="PTHR17224:SF1">
    <property type="entry name" value="PEPTIDYL-TRNA HYDROLASE"/>
    <property type="match status" value="1"/>
</dbReference>
<feature type="site" description="Discriminates between blocked and unblocked aminoacyl-tRNA" evidence="7">
    <location>
        <position position="9"/>
    </location>
</feature>
<dbReference type="AlphaFoldDB" id="A0A2D6YKD6"/>
<dbReference type="EMBL" id="NZEX01000105">
    <property type="protein sequence ID" value="MAH63666.1"/>
    <property type="molecule type" value="Genomic_DNA"/>
</dbReference>
<organism evidence="8 9">
    <name type="scientific">SAR324 cluster bacterium</name>
    <dbReference type="NCBI Taxonomy" id="2024889"/>
    <lineage>
        <taxon>Bacteria</taxon>
        <taxon>Deltaproteobacteria</taxon>
        <taxon>SAR324 cluster</taxon>
    </lineage>
</organism>
<keyword evidence="3 7" id="KW-0378">Hydrolase</keyword>
<feature type="site" description="Stabilizes the basic form of H active site to accept a proton" evidence="7">
    <location>
        <position position="91"/>
    </location>
</feature>
<comment type="subcellular location">
    <subcellularLocation>
        <location evidence="7">Cytoplasm</location>
    </subcellularLocation>
</comment>
<evidence type="ECO:0000256" key="2">
    <source>
        <dbReference type="ARBA" id="ARBA00022555"/>
    </source>
</evidence>
<dbReference type="CDD" id="cd00462">
    <property type="entry name" value="PTH"/>
    <property type="match status" value="1"/>
</dbReference>
<dbReference type="Proteomes" id="UP000226525">
    <property type="component" value="Unassembled WGS sequence"/>
</dbReference>
<comment type="function">
    <text evidence="7">Catalyzes the release of premature peptidyl moieties from peptidyl-tRNA molecules trapped in stalled 50S ribosomal subunits, and thus maintains levels of free tRNAs and 50S ribosomes.</text>
</comment>
<reference evidence="9" key="1">
    <citation type="submission" date="2017-09" db="EMBL/GenBank/DDBJ databases">
        <title>The Reconstruction of 2,631 Draft Metagenome-Assembled Genomes from the Global Oceans.</title>
        <authorList>
            <person name="Tully B.J."/>
            <person name="Graham E.D."/>
            <person name="Heidelberg J.F."/>
        </authorList>
    </citation>
    <scope>NUCLEOTIDE SEQUENCE [LARGE SCALE GENOMIC DNA]</scope>
</reference>
<dbReference type="Pfam" id="PF01195">
    <property type="entry name" value="Pept_tRNA_hydro"/>
    <property type="match status" value="1"/>
</dbReference>
<evidence type="ECO:0000256" key="6">
    <source>
        <dbReference type="ARBA" id="ARBA00050038"/>
    </source>
</evidence>
<comment type="caution">
    <text evidence="8">The sequence shown here is derived from an EMBL/GenBank/DDBJ whole genome shotgun (WGS) entry which is preliminary data.</text>
</comment>
<feature type="binding site" evidence="7">
    <location>
        <position position="64"/>
    </location>
    <ligand>
        <name>tRNA</name>
        <dbReference type="ChEBI" id="CHEBI:17843"/>
    </ligand>
</feature>
<comment type="subunit">
    <text evidence="7">Monomer.</text>
</comment>
<dbReference type="GO" id="GO:0000049">
    <property type="term" value="F:tRNA binding"/>
    <property type="evidence" value="ECO:0007669"/>
    <property type="project" value="UniProtKB-UniRule"/>
</dbReference>
<keyword evidence="7" id="KW-0963">Cytoplasm</keyword>
<dbReference type="GO" id="GO:0072344">
    <property type="term" value="P:rescue of stalled ribosome"/>
    <property type="evidence" value="ECO:0007669"/>
    <property type="project" value="UniProtKB-UniRule"/>
</dbReference>
<evidence type="ECO:0000256" key="1">
    <source>
        <dbReference type="ARBA" id="ARBA00013260"/>
    </source>
</evidence>
<dbReference type="GO" id="GO:0005737">
    <property type="term" value="C:cytoplasm"/>
    <property type="evidence" value="ECO:0007669"/>
    <property type="project" value="UniProtKB-SubCell"/>
</dbReference>
<keyword evidence="2 7" id="KW-0820">tRNA-binding</keyword>
<feature type="binding site" evidence="7">
    <location>
        <position position="112"/>
    </location>
    <ligand>
        <name>tRNA</name>
        <dbReference type="ChEBI" id="CHEBI:17843"/>
    </ligand>
</feature>
<dbReference type="InterPro" id="IPR036416">
    <property type="entry name" value="Pept_tRNA_hydro_sf"/>
</dbReference>
<feature type="binding site" evidence="7">
    <location>
        <position position="14"/>
    </location>
    <ligand>
        <name>tRNA</name>
        <dbReference type="ChEBI" id="CHEBI:17843"/>
    </ligand>
</feature>
<comment type="function">
    <text evidence="7">Hydrolyzes ribosome-free peptidyl-tRNAs (with 1 or more amino acids incorporated), which drop off the ribosome during protein synthesis, or as a result of ribosome stalling.</text>
</comment>
<feature type="active site" description="Proton acceptor" evidence="7">
    <location>
        <position position="19"/>
    </location>
</feature>
<dbReference type="Gene3D" id="3.40.50.1470">
    <property type="entry name" value="Peptidyl-tRNA hydrolase"/>
    <property type="match status" value="1"/>
</dbReference>
<dbReference type="EC" id="3.1.1.29" evidence="1 7"/>
<name>A0A2D6YKD6_9DELT</name>
<dbReference type="PROSITE" id="PS01196">
    <property type="entry name" value="PEPT_TRNA_HYDROL_2"/>
    <property type="match status" value="1"/>
</dbReference>
<dbReference type="PANTHER" id="PTHR17224">
    <property type="entry name" value="PEPTIDYL-TRNA HYDROLASE"/>
    <property type="match status" value="1"/>
</dbReference>
<evidence type="ECO:0000313" key="9">
    <source>
        <dbReference type="Proteomes" id="UP000226525"/>
    </source>
</evidence>
<dbReference type="SUPFAM" id="SSF53178">
    <property type="entry name" value="Peptidyl-tRNA hydrolase-like"/>
    <property type="match status" value="1"/>
</dbReference>
<evidence type="ECO:0000313" key="8">
    <source>
        <dbReference type="EMBL" id="MAH63666.1"/>
    </source>
</evidence>
<evidence type="ECO:0000256" key="4">
    <source>
        <dbReference type="ARBA" id="ARBA00022884"/>
    </source>
</evidence>
<dbReference type="GO" id="GO:0006515">
    <property type="term" value="P:protein quality control for misfolded or incompletely synthesized proteins"/>
    <property type="evidence" value="ECO:0007669"/>
    <property type="project" value="UniProtKB-UniRule"/>
</dbReference>
<protein>
    <recommendedName>
        <fullName evidence="6 7">Peptidyl-tRNA hydrolase</fullName>
        <shortName evidence="7">Pth</shortName>
        <ecNumber evidence="1 7">3.1.1.29</ecNumber>
    </recommendedName>
</protein>
<accession>A0A2D6YKD6</accession>
<comment type="catalytic activity">
    <reaction evidence="7">
        <text>an N-acyl-L-alpha-aminoacyl-tRNA + H2O = an N-acyl-L-amino acid + a tRNA + H(+)</text>
        <dbReference type="Rhea" id="RHEA:54448"/>
        <dbReference type="Rhea" id="RHEA-COMP:10123"/>
        <dbReference type="Rhea" id="RHEA-COMP:13883"/>
        <dbReference type="ChEBI" id="CHEBI:15377"/>
        <dbReference type="ChEBI" id="CHEBI:15378"/>
        <dbReference type="ChEBI" id="CHEBI:59874"/>
        <dbReference type="ChEBI" id="CHEBI:78442"/>
        <dbReference type="ChEBI" id="CHEBI:138191"/>
        <dbReference type="EC" id="3.1.1.29"/>
    </reaction>
</comment>
<sequence>MKLIAGLGNPGPQYEQTPHNAGFWLIDALSEAWRCEVGSGKFQAMIGRHGSGDQSAILLKPLTFMNHSGQAVAACARFYKIDPPDIVICTDDLDLVPGKARLRSGGGHGGHNGLRSVMEHLNSDSFRRIRLGIGRPPADIPTVDYVLRRWSQEARQQCQTLIRQVFPLLEKFISGANFPQTSLNATL</sequence>
<evidence type="ECO:0000256" key="3">
    <source>
        <dbReference type="ARBA" id="ARBA00022801"/>
    </source>
</evidence>
<evidence type="ECO:0000256" key="7">
    <source>
        <dbReference type="HAMAP-Rule" id="MF_00083"/>
    </source>
</evidence>
<dbReference type="NCBIfam" id="TIGR00447">
    <property type="entry name" value="pth"/>
    <property type="match status" value="1"/>
</dbReference>
<gene>
    <name evidence="7" type="primary">pth</name>
    <name evidence="8" type="ORF">CMN54_09525</name>
</gene>
<feature type="binding site" evidence="7">
    <location>
        <position position="66"/>
    </location>
    <ligand>
        <name>tRNA</name>
        <dbReference type="ChEBI" id="CHEBI:17843"/>
    </ligand>
</feature>
<dbReference type="InterPro" id="IPR001328">
    <property type="entry name" value="Pept_tRNA_hydro"/>
</dbReference>
<evidence type="ECO:0000256" key="5">
    <source>
        <dbReference type="ARBA" id="ARBA00038063"/>
    </source>
</evidence>
<keyword evidence="4 7" id="KW-0694">RNA-binding</keyword>